<dbReference type="PROSITE" id="PS50172">
    <property type="entry name" value="BRCT"/>
    <property type="match status" value="1"/>
</dbReference>
<keyword evidence="6 12" id="KW-0862">Zinc</keyword>
<feature type="binding site" evidence="12">
    <location>
        <position position="135"/>
    </location>
    <ligand>
        <name>NAD(+)</name>
        <dbReference type="ChEBI" id="CHEBI:57540"/>
    </ligand>
</feature>
<dbReference type="RefSeq" id="WP_378167689.1">
    <property type="nucleotide sequence ID" value="NZ_JBHSBU010000001.1"/>
</dbReference>
<dbReference type="SUPFAM" id="SSF47781">
    <property type="entry name" value="RuvA domain 2-like"/>
    <property type="match status" value="1"/>
</dbReference>
<dbReference type="Proteomes" id="UP001595791">
    <property type="component" value="Unassembled WGS sequence"/>
</dbReference>
<gene>
    <name evidence="12 14" type="primary">ligA</name>
    <name evidence="14" type="ORF">ACFOW7_19805</name>
</gene>
<evidence type="ECO:0000256" key="1">
    <source>
        <dbReference type="ARBA" id="ARBA00004067"/>
    </source>
</evidence>
<dbReference type="EMBL" id="JBHSBU010000001">
    <property type="protein sequence ID" value="MFC4161585.1"/>
    <property type="molecule type" value="Genomic_DNA"/>
</dbReference>
<name>A0ABV8MX99_9NEIS</name>
<keyword evidence="10 12" id="KW-0464">Manganese</keyword>
<dbReference type="SMART" id="SM00292">
    <property type="entry name" value="BRCT"/>
    <property type="match status" value="1"/>
</dbReference>
<feature type="binding site" evidence="12">
    <location>
        <position position="419"/>
    </location>
    <ligand>
        <name>Zn(2+)</name>
        <dbReference type="ChEBI" id="CHEBI:29105"/>
    </ligand>
</feature>
<dbReference type="PANTHER" id="PTHR23389">
    <property type="entry name" value="CHROMOSOME TRANSMISSION FIDELITY FACTOR 18"/>
    <property type="match status" value="1"/>
</dbReference>
<dbReference type="SUPFAM" id="SSF50249">
    <property type="entry name" value="Nucleic acid-binding proteins"/>
    <property type="match status" value="1"/>
</dbReference>
<dbReference type="SUPFAM" id="SSF52113">
    <property type="entry name" value="BRCT domain"/>
    <property type="match status" value="1"/>
</dbReference>
<keyword evidence="5 12" id="KW-0227">DNA damage</keyword>
<dbReference type="InterPro" id="IPR013840">
    <property type="entry name" value="DNAligase_N"/>
</dbReference>
<dbReference type="Gene3D" id="3.40.50.10190">
    <property type="entry name" value="BRCT domain"/>
    <property type="match status" value="1"/>
</dbReference>
<protein>
    <recommendedName>
        <fullName evidence="12">DNA ligase</fullName>
        <ecNumber evidence="12">6.5.1.2</ecNumber>
    </recommendedName>
    <alternativeName>
        <fullName evidence="12">Polydeoxyribonucleotide synthase [NAD(+)]</fullName>
    </alternativeName>
</protein>
<dbReference type="GO" id="GO:0003911">
    <property type="term" value="F:DNA ligase (NAD+) activity"/>
    <property type="evidence" value="ECO:0007669"/>
    <property type="project" value="UniProtKB-EC"/>
</dbReference>
<sequence length="692" mass="75095">MQALIERAQSLREQLNRYAYEYYVLDAPSVPDAEYDRLFRELEALEAAHPELRSPDSPTQRVGGAPLEMFEPVLHSVPMLSLGNAFSDEEVEHFDRRIRESLGCERVGYEVGPKFDGLAISLRYEDGLFVLGATRGDGSQGENVTANLRTVRSLPLRLAPGAPRLLEVRGEVLMLKKDFERLNEEQESRGEKRFANPRNAAAGSLRQLDSRITAGRHLNFFSYGVAQCEGAELPTSQTGIMAWLKSLGFPVCQYGERVEGAEGLLDYYRRIGALRPKLPFEIDGVVYKVDSLADQARLGFVSRAPRWAVAHKYPAEEALTVLEAIDIQVGRTGALTPVARLQAVAVGGVTVTNATLHNQDEIERRDIRVGDTVVVSRAGDVIPKISAVVPERRPYRELPDGTREPLYPPFVMPAACPVCGSHVMREEGGAVYRCSGGLVCSAQRKQALLHFAGRRAMDIEGLGDRLVEQLVDTGWVRTPADLYKLGLLKLAELDRMAEKSAANIVTAIDKSRQTTLARFVFALGIRNVGESTARDLARHFGGLDGLIEAATLPDSAASLAVLQSVPDVGPVVAQSIRDFFLEPHNREVVEQLRAAGVSWSESEPGATLATVGPLTGKTLVLTGTLPSLSRDEAKVLIEAAGGKVSGSVSKKTDYLVAGADAGSKLAKAEELGIAVLDEEALRALLDQTAAAE</sequence>
<dbReference type="Gene3D" id="2.40.50.140">
    <property type="entry name" value="Nucleic acid-binding proteins"/>
    <property type="match status" value="1"/>
</dbReference>
<dbReference type="Gene3D" id="1.10.287.610">
    <property type="entry name" value="Helix hairpin bin"/>
    <property type="match status" value="1"/>
</dbReference>
<evidence type="ECO:0000256" key="3">
    <source>
        <dbReference type="ARBA" id="ARBA00022705"/>
    </source>
</evidence>
<feature type="binding site" evidence="12">
    <location>
        <position position="440"/>
    </location>
    <ligand>
        <name>Zn(2+)</name>
        <dbReference type="ChEBI" id="CHEBI:29105"/>
    </ligand>
</feature>
<accession>A0ABV8MX99</accession>
<dbReference type="Pfam" id="PF12826">
    <property type="entry name" value="HHH_2"/>
    <property type="match status" value="1"/>
</dbReference>
<dbReference type="HAMAP" id="MF_01588">
    <property type="entry name" value="DNA_ligase_A"/>
    <property type="match status" value="1"/>
</dbReference>
<proteinExistence type="inferred from homology"/>
<dbReference type="Pfam" id="PF14520">
    <property type="entry name" value="HHH_5"/>
    <property type="match status" value="1"/>
</dbReference>
<keyword evidence="7 12" id="KW-0460">Magnesium</keyword>
<keyword evidence="3 12" id="KW-0235">DNA replication</keyword>
<dbReference type="InterPro" id="IPR003583">
    <property type="entry name" value="Hlx-hairpin-Hlx_DNA-bd_motif"/>
</dbReference>
<dbReference type="InterPro" id="IPR036420">
    <property type="entry name" value="BRCT_dom_sf"/>
</dbReference>
<dbReference type="InterPro" id="IPR018239">
    <property type="entry name" value="DNA_ligase_AS"/>
</dbReference>
<dbReference type="Pfam" id="PF03120">
    <property type="entry name" value="OB_DNA_ligase"/>
    <property type="match status" value="1"/>
</dbReference>
<dbReference type="InterPro" id="IPR010994">
    <property type="entry name" value="RuvA_2-like"/>
</dbReference>
<feature type="binding site" evidence="12">
    <location>
        <position position="312"/>
    </location>
    <ligand>
        <name>NAD(+)</name>
        <dbReference type="ChEBI" id="CHEBI:57540"/>
    </ligand>
</feature>
<reference evidence="15" key="1">
    <citation type="journal article" date="2019" name="Int. J. Syst. Evol. Microbiol.">
        <title>The Global Catalogue of Microorganisms (GCM) 10K type strain sequencing project: providing services to taxonomists for standard genome sequencing and annotation.</title>
        <authorList>
            <consortium name="The Broad Institute Genomics Platform"/>
            <consortium name="The Broad Institute Genome Sequencing Center for Infectious Disease"/>
            <person name="Wu L."/>
            <person name="Ma J."/>
        </authorList>
    </citation>
    <scope>NUCLEOTIDE SEQUENCE [LARGE SCALE GENOMIC DNA]</scope>
    <source>
        <strain evidence="15">LMG 29894</strain>
    </source>
</reference>
<dbReference type="InterPro" id="IPR004150">
    <property type="entry name" value="NAD_DNA_ligase_OB"/>
</dbReference>
<comment type="caution">
    <text evidence="12">Lacks conserved residue(s) required for the propagation of feature annotation.</text>
</comment>
<feature type="domain" description="BRCT" evidence="13">
    <location>
        <begin position="609"/>
        <end position="692"/>
    </location>
</feature>
<keyword evidence="2 12" id="KW-0436">Ligase</keyword>
<feature type="binding site" evidence="12">
    <location>
        <begin position="32"/>
        <end position="36"/>
    </location>
    <ligand>
        <name>NAD(+)</name>
        <dbReference type="ChEBI" id="CHEBI:57540"/>
    </ligand>
</feature>
<dbReference type="PIRSF" id="PIRSF001604">
    <property type="entry name" value="LigA"/>
    <property type="match status" value="1"/>
</dbReference>
<evidence type="ECO:0000256" key="10">
    <source>
        <dbReference type="ARBA" id="ARBA00023211"/>
    </source>
</evidence>
<evidence type="ECO:0000256" key="2">
    <source>
        <dbReference type="ARBA" id="ARBA00022598"/>
    </source>
</evidence>
<dbReference type="SMART" id="SM00278">
    <property type="entry name" value="HhH1"/>
    <property type="match status" value="4"/>
</dbReference>
<evidence type="ECO:0000313" key="14">
    <source>
        <dbReference type="EMBL" id="MFC4161585.1"/>
    </source>
</evidence>
<dbReference type="Gene3D" id="1.10.150.20">
    <property type="entry name" value="5' to 3' exonuclease, C-terminal subdomain"/>
    <property type="match status" value="2"/>
</dbReference>
<evidence type="ECO:0000259" key="13">
    <source>
        <dbReference type="PROSITE" id="PS50172"/>
    </source>
</evidence>
<dbReference type="PROSITE" id="PS01055">
    <property type="entry name" value="DNA_LIGASE_N1"/>
    <property type="match status" value="1"/>
</dbReference>
<keyword evidence="8 12" id="KW-0520">NAD</keyword>
<feature type="binding site" evidence="12">
    <location>
        <position position="416"/>
    </location>
    <ligand>
        <name>Zn(2+)</name>
        <dbReference type="ChEBI" id="CHEBI:29105"/>
    </ligand>
</feature>
<dbReference type="Pfam" id="PF03119">
    <property type="entry name" value="DNA_ligase_ZBD"/>
    <property type="match status" value="1"/>
</dbReference>
<dbReference type="Gene3D" id="3.30.470.30">
    <property type="entry name" value="DNA ligase/mRNA capping enzyme"/>
    <property type="match status" value="1"/>
</dbReference>
<evidence type="ECO:0000256" key="7">
    <source>
        <dbReference type="ARBA" id="ARBA00022842"/>
    </source>
</evidence>
<dbReference type="Pfam" id="PF01653">
    <property type="entry name" value="DNA_ligase_aden"/>
    <property type="match status" value="1"/>
</dbReference>
<dbReference type="EC" id="6.5.1.2" evidence="12"/>
<evidence type="ECO:0000256" key="12">
    <source>
        <dbReference type="HAMAP-Rule" id="MF_01588"/>
    </source>
</evidence>
<evidence type="ECO:0000256" key="11">
    <source>
        <dbReference type="ARBA" id="ARBA00034005"/>
    </source>
</evidence>
<feature type="binding site" evidence="12">
    <location>
        <begin position="81"/>
        <end position="82"/>
    </location>
    <ligand>
        <name>NAD(+)</name>
        <dbReference type="ChEBI" id="CHEBI:57540"/>
    </ligand>
</feature>
<dbReference type="Gene3D" id="6.20.10.30">
    <property type="match status" value="1"/>
</dbReference>
<dbReference type="InterPro" id="IPR001357">
    <property type="entry name" value="BRCT_dom"/>
</dbReference>
<organism evidence="14 15">
    <name type="scientific">Chitinimonas lacunae</name>
    <dbReference type="NCBI Taxonomy" id="1963018"/>
    <lineage>
        <taxon>Bacteria</taxon>
        <taxon>Pseudomonadati</taxon>
        <taxon>Pseudomonadota</taxon>
        <taxon>Betaproteobacteria</taxon>
        <taxon>Neisseriales</taxon>
        <taxon>Chitinibacteraceae</taxon>
        <taxon>Chitinimonas</taxon>
    </lineage>
</organism>
<dbReference type="Pfam" id="PF00533">
    <property type="entry name" value="BRCT"/>
    <property type="match status" value="1"/>
</dbReference>
<feature type="binding site" evidence="12">
    <location>
        <position position="171"/>
    </location>
    <ligand>
        <name>NAD(+)</name>
        <dbReference type="ChEBI" id="CHEBI:57540"/>
    </ligand>
</feature>
<dbReference type="InterPro" id="IPR012340">
    <property type="entry name" value="NA-bd_OB-fold"/>
</dbReference>
<comment type="caution">
    <text evidence="14">The sequence shown here is derived from an EMBL/GenBank/DDBJ whole genome shotgun (WGS) entry which is preliminary data.</text>
</comment>
<dbReference type="NCBIfam" id="NF005932">
    <property type="entry name" value="PRK07956.1"/>
    <property type="match status" value="1"/>
</dbReference>
<feature type="active site" description="N6-AMP-lysine intermediate" evidence="12">
    <location>
        <position position="114"/>
    </location>
</feature>
<evidence type="ECO:0000256" key="4">
    <source>
        <dbReference type="ARBA" id="ARBA00022723"/>
    </source>
</evidence>
<keyword evidence="9 12" id="KW-0234">DNA repair</keyword>
<evidence type="ECO:0000256" key="6">
    <source>
        <dbReference type="ARBA" id="ARBA00022833"/>
    </source>
</evidence>
<comment type="catalytic activity">
    <reaction evidence="11 12">
        <text>NAD(+) + (deoxyribonucleotide)n-3'-hydroxyl + 5'-phospho-(deoxyribonucleotide)m = (deoxyribonucleotide)n+m + AMP + beta-nicotinamide D-nucleotide.</text>
        <dbReference type="EC" id="6.5.1.2"/>
    </reaction>
</comment>
<dbReference type="InterPro" id="IPR041663">
    <property type="entry name" value="DisA/LigA_HHH"/>
</dbReference>
<dbReference type="SMART" id="SM00532">
    <property type="entry name" value="LIGANc"/>
    <property type="match status" value="1"/>
</dbReference>
<dbReference type="InterPro" id="IPR004149">
    <property type="entry name" value="Znf_DNAligase_C4"/>
</dbReference>
<dbReference type="SUPFAM" id="SSF56091">
    <property type="entry name" value="DNA ligase/mRNA capping enzyme, catalytic domain"/>
    <property type="match status" value="1"/>
</dbReference>
<evidence type="ECO:0000256" key="5">
    <source>
        <dbReference type="ARBA" id="ARBA00022763"/>
    </source>
</evidence>
<dbReference type="InterPro" id="IPR013839">
    <property type="entry name" value="DNAligase_adenylation"/>
</dbReference>
<evidence type="ECO:0000313" key="15">
    <source>
        <dbReference type="Proteomes" id="UP001595791"/>
    </source>
</evidence>
<keyword evidence="15" id="KW-1185">Reference proteome</keyword>
<comment type="function">
    <text evidence="1 12">DNA ligase that catalyzes the formation of phosphodiester linkages between 5'-phosphoryl and 3'-hydroxyl groups in double-stranded DNA using NAD as a coenzyme and as the energy source for the reaction. It is essential for DNA replication and repair of damaged DNA.</text>
</comment>
<dbReference type="NCBIfam" id="TIGR00575">
    <property type="entry name" value="dnlj"/>
    <property type="match status" value="1"/>
</dbReference>
<keyword evidence="4 12" id="KW-0479">Metal-binding</keyword>
<dbReference type="InterPro" id="IPR001679">
    <property type="entry name" value="DNA_ligase"/>
</dbReference>
<comment type="similarity">
    <text evidence="12">Belongs to the NAD-dependent DNA ligase family. LigA subfamily.</text>
</comment>
<evidence type="ECO:0000256" key="8">
    <source>
        <dbReference type="ARBA" id="ARBA00023027"/>
    </source>
</evidence>
<evidence type="ECO:0000256" key="9">
    <source>
        <dbReference type="ARBA" id="ARBA00023204"/>
    </source>
</evidence>
<comment type="cofactor">
    <cofactor evidence="12">
        <name>Mg(2+)</name>
        <dbReference type="ChEBI" id="CHEBI:18420"/>
    </cofactor>
    <cofactor evidence="12">
        <name>Mn(2+)</name>
        <dbReference type="ChEBI" id="CHEBI:29035"/>
    </cofactor>
</comment>
<dbReference type="PANTHER" id="PTHR23389:SF9">
    <property type="entry name" value="DNA LIGASE"/>
    <property type="match status" value="1"/>
</dbReference>
<feature type="binding site" evidence="12">
    <location>
        <position position="288"/>
    </location>
    <ligand>
        <name>NAD(+)</name>
        <dbReference type="ChEBI" id="CHEBI:57540"/>
    </ligand>
</feature>
<dbReference type="CDD" id="cd00114">
    <property type="entry name" value="LIGANc"/>
    <property type="match status" value="1"/>
</dbReference>
<dbReference type="CDD" id="cd17748">
    <property type="entry name" value="BRCT_DNA_ligase_like"/>
    <property type="match status" value="1"/>
</dbReference>